<dbReference type="PANTHER" id="PTHR11895">
    <property type="entry name" value="TRANSAMIDASE"/>
    <property type="match status" value="1"/>
</dbReference>
<organism evidence="3 4">
    <name type="scientific">Advenella kashmirensis</name>
    <dbReference type="NCBI Taxonomy" id="310575"/>
    <lineage>
        <taxon>Bacteria</taxon>
        <taxon>Pseudomonadati</taxon>
        <taxon>Pseudomonadota</taxon>
        <taxon>Betaproteobacteria</taxon>
        <taxon>Burkholderiales</taxon>
        <taxon>Alcaligenaceae</taxon>
    </lineage>
</organism>
<dbReference type="Gene3D" id="3.10.490.10">
    <property type="entry name" value="Gamma-glutamyl cyclotransferase-like"/>
    <property type="match status" value="1"/>
</dbReference>
<dbReference type="Gene3D" id="1.20.58.1700">
    <property type="match status" value="1"/>
</dbReference>
<dbReference type="AlphaFoldDB" id="A0A356LJ40"/>
<protein>
    <submittedName>
        <fullName evidence="3">Allophanate hydrolase</fullName>
    </submittedName>
</protein>
<feature type="domain" description="Amidase" evidence="1">
    <location>
        <begin position="36"/>
        <end position="431"/>
    </location>
</feature>
<sequence>MQISSLEGWKLTYDNGASPAELLEQQRLACSDNDPAWISIATEAQLRQQISNLKYLEKKCGREHLALYGIPFAVKDNIDVAGFLTTAACEAFAYTADTDAYVVKQLREAGAIVLGKTNLDQFATGLVGIRSPYGIVPNVFDSELISGGSSSGSASVVARGLVPFALSTDTAGSGRVPAGFNQIVGLKPTPGAVSCTGLVRACRTLDCIGVLAASVVDSATVLSIMEGTDGVDTYGSARPVTGPHKPLHALRIATPGDRKLSSSYEAAFCDYLTQLREQTSQVADISFETLDAVANLLYQGPWIAERVVGAQDIYEQHPEHLLPVIRSVLDVARKFSAADTFAAQYRLQNLKKEANRLWEDWDVLCVPTAPHHPSIAQVQADPICVNSEMGVYTNFVNLLGWSAISIPASVLQDRLPFGITLIAPGWHEPHLVRWAQQLEKKTDLPAGVTGLRASTSSHQLPLWHTPIQGNTIKLAVVGAHLRGMPLNHELQACGARFLKEARTAADYRLFALHGTVPSKPGLARADSGSAIELEVWEIPLANFGYFVAGIPSPLGVGSIALADGEMVKGFICEGHALTQATDITDFGGWRAYCNTQSTAAVRTPNNHKLESTPTN</sequence>
<dbReference type="InterPro" id="IPR014085">
    <property type="entry name" value="Allophanate_hydrolase"/>
</dbReference>
<dbReference type="InterPro" id="IPR053844">
    <property type="entry name" value="AH_C"/>
</dbReference>
<dbReference type="Proteomes" id="UP000264036">
    <property type="component" value="Unassembled WGS sequence"/>
</dbReference>
<keyword evidence="3" id="KW-0378">Hydrolase</keyword>
<dbReference type="InterPro" id="IPR023631">
    <property type="entry name" value="Amidase_dom"/>
</dbReference>
<reference evidence="3 4" key="1">
    <citation type="journal article" date="2018" name="Nat. Biotechnol.">
        <title>A standardized bacterial taxonomy based on genome phylogeny substantially revises the tree of life.</title>
        <authorList>
            <person name="Parks D.H."/>
            <person name="Chuvochina M."/>
            <person name="Waite D.W."/>
            <person name="Rinke C."/>
            <person name="Skarshewski A."/>
            <person name="Chaumeil P.A."/>
            <person name="Hugenholtz P."/>
        </authorList>
    </citation>
    <scope>NUCLEOTIDE SEQUENCE [LARGE SCALE GENOMIC DNA]</scope>
    <source>
        <strain evidence="3">UBA10707</strain>
    </source>
</reference>
<gene>
    <name evidence="3" type="primary">atzF</name>
    <name evidence="3" type="ORF">DD666_15225</name>
</gene>
<dbReference type="PANTHER" id="PTHR11895:SF169">
    <property type="entry name" value="GLUTAMYL-TRNA(GLN) AMIDOTRANSFERASE"/>
    <property type="match status" value="1"/>
</dbReference>
<dbReference type="Pfam" id="PF01425">
    <property type="entry name" value="Amidase"/>
    <property type="match status" value="1"/>
</dbReference>
<comment type="caution">
    <text evidence="3">The sequence shown here is derived from an EMBL/GenBank/DDBJ whole genome shotgun (WGS) entry which is preliminary data.</text>
</comment>
<dbReference type="InterPro" id="IPR036928">
    <property type="entry name" value="AS_sf"/>
</dbReference>
<dbReference type="GO" id="GO:0016787">
    <property type="term" value="F:hydrolase activity"/>
    <property type="evidence" value="ECO:0007669"/>
    <property type="project" value="UniProtKB-KW"/>
</dbReference>
<dbReference type="Pfam" id="PF21986">
    <property type="entry name" value="AH_C"/>
    <property type="match status" value="1"/>
</dbReference>
<evidence type="ECO:0000313" key="3">
    <source>
        <dbReference type="EMBL" id="HBP30758.1"/>
    </source>
</evidence>
<feature type="domain" description="Allophanate hydrolase C-terminal" evidence="2">
    <location>
        <begin position="472"/>
        <end position="593"/>
    </location>
</feature>
<proteinExistence type="predicted"/>
<evidence type="ECO:0000259" key="2">
    <source>
        <dbReference type="Pfam" id="PF21986"/>
    </source>
</evidence>
<evidence type="ECO:0000313" key="4">
    <source>
        <dbReference type="Proteomes" id="UP000264036"/>
    </source>
</evidence>
<name>A0A356LJ40_9BURK</name>
<dbReference type="InterPro" id="IPR000120">
    <property type="entry name" value="Amidase"/>
</dbReference>
<dbReference type="EMBL" id="DOEK01000030">
    <property type="protein sequence ID" value="HBP30758.1"/>
    <property type="molecule type" value="Genomic_DNA"/>
</dbReference>
<dbReference type="Gene3D" id="3.90.1300.10">
    <property type="entry name" value="Amidase signature (AS) domain"/>
    <property type="match status" value="1"/>
</dbReference>
<accession>A0A356LJ40</accession>
<dbReference type="NCBIfam" id="TIGR02713">
    <property type="entry name" value="allophanate_hyd"/>
    <property type="match status" value="1"/>
</dbReference>
<dbReference type="SUPFAM" id="SSF75304">
    <property type="entry name" value="Amidase signature (AS) enzymes"/>
    <property type="match status" value="1"/>
</dbReference>
<evidence type="ECO:0000259" key="1">
    <source>
        <dbReference type="Pfam" id="PF01425"/>
    </source>
</evidence>
<dbReference type="NCBIfam" id="NF006043">
    <property type="entry name" value="PRK08186.1"/>
    <property type="match status" value="1"/>
</dbReference>